<reference evidence="2 3" key="1">
    <citation type="submission" date="2015-07" db="EMBL/GenBank/DDBJ databases">
        <title>Comparative genomics of the Sigatoka disease complex on banana suggests a link between parallel evolutionary changes in Pseudocercospora fijiensis and Pseudocercospora eumusae and increased virulence on the banana host.</title>
        <authorList>
            <person name="Chang T.-C."/>
            <person name="Salvucci A."/>
            <person name="Crous P.W."/>
            <person name="Stergiopoulos I."/>
        </authorList>
    </citation>
    <scope>NUCLEOTIDE SEQUENCE [LARGE SCALE GENOMIC DNA]</scope>
    <source>
        <strain evidence="2 3">CBS 116634</strain>
    </source>
</reference>
<evidence type="ECO:0000313" key="3">
    <source>
        <dbReference type="Proteomes" id="UP000073492"/>
    </source>
</evidence>
<keyword evidence="3" id="KW-1185">Reference proteome</keyword>
<keyword evidence="1" id="KW-1133">Transmembrane helix</keyword>
<dbReference type="OrthoDB" id="10422823at2759"/>
<comment type="caution">
    <text evidence="2">The sequence shown here is derived from an EMBL/GenBank/DDBJ whole genome shotgun (WGS) entry which is preliminary data.</text>
</comment>
<sequence>MSFARDPQHTKPSSLQPQASLEHTHLKKLYTHLRNHTTGIRRSIKMARIRKIFSIILVALTFLVTTPSAWSMSVYNTTICGDFFDEASGEDITVSYFAYSDLYTQVSTSACFALGRHET</sequence>
<evidence type="ECO:0000256" key="1">
    <source>
        <dbReference type="SAM" id="Phobius"/>
    </source>
</evidence>
<organism evidence="2 3">
    <name type="scientific">Pseudocercospora musae</name>
    <dbReference type="NCBI Taxonomy" id="113226"/>
    <lineage>
        <taxon>Eukaryota</taxon>
        <taxon>Fungi</taxon>
        <taxon>Dikarya</taxon>
        <taxon>Ascomycota</taxon>
        <taxon>Pezizomycotina</taxon>
        <taxon>Dothideomycetes</taxon>
        <taxon>Dothideomycetidae</taxon>
        <taxon>Mycosphaerellales</taxon>
        <taxon>Mycosphaerellaceae</taxon>
        <taxon>Pseudocercospora</taxon>
    </lineage>
</organism>
<feature type="transmembrane region" description="Helical" evidence="1">
    <location>
        <begin position="52"/>
        <end position="70"/>
    </location>
</feature>
<accession>A0A139I9K7</accession>
<dbReference type="EMBL" id="LFZO01000204">
    <property type="protein sequence ID" value="KXT11377.1"/>
    <property type="molecule type" value="Genomic_DNA"/>
</dbReference>
<gene>
    <name evidence="2" type="ORF">AC579_725</name>
</gene>
<evidence type="ECO:0000313" key="2">
    <source>
        <dbReference type="EMBL" id="KXT11376.1"/>
    </source>
</evidence>
<proteinExistence type="predicted"/>
<dbReference type="AlphaFoldDB" id="A0A139I9K7"/>
<name>A0A139I9K7_9PEZI</name>
<dbReference type="EMBL" id="LFZO01000204">
    <property type="protein sequence ID" value="KXT11376.1"/>
    <property type="molecule type" value="Genomic_DNA"/>
</dbReference>
<dbReference type="Proteomes" id="UP000073492">
    <property type="component" value="Unassembled WGS sequence"/>
</dbReference>
<protein>
    <submittedName>
        <fullName evidence="2">Uncharacterized protein</fullName>
    </submittedName>
</protein>
<keyword evidence="1" id="KW-0812">Transmembrane</keyword>
<keyword evidence="1" id="KW-0472">Membrane</keyword>